<name>A0ABQ5RBE7_9ACTN</name>
<dbReference type="EMBL" id="BSDI01000072">
    <property type="protein sequence ID" value="GLI02916.1"/>
    <property type="molecule type" value="Genomic_DNA"/>
</dbReference>
<evidence type="ECO:0000313" key="1">
    <source>
        <dbReference type="EMBL" id="GLI02916.1"/>
    </source>
</evidence>
<keyword evidence="2" id="KW-1185">Reference proteome</keyword>
<organism evidence="1 2">
    <name type="scientific">Phytohabitans aurantiacus</name>
    <dbReference type="NCBI Taxonomy" id="3016789"/>
    <lineage>
        <taxon>Bacteria</taxon>
        <taxon>Bacillati</taxon>
        <taxon>Actinomycetota</taxon>
        <taxon>Actinomycetes</taxon>
        <taxon>Micromonosporales</taxon>
        <taxon>Micromonosporaceae</taxon>
    </lineage>
</organism>
<dbReference type="Proteomes" id="UP001144280">
    <property type="component" value="Unassembled WGS sequence"/>
</dbReference>
<gene>
    <name evidence="1" type="ORF">Pa4123_81940</name>
</gene>
<protein>
    <recommendedName>
        <fullName evidence="3">PPE family domain-containing protein</fullName>
    </recommendedName>
</protein>
<accession>A0ABQ5RBE7</accession>
<sequence length="146" mass="15973">MVAEWLASLATAGASALVGAAANDAWLQARAGLVALFTRAGRRTDVIARWSDETATAIEAASPADRDAERQRLAMVWVNRLKDLLEEHPELQAALRAWADQIRQDLPAVQQTWVQHFVASDHANQYNAPHGAITVHHHGAMRPEGQ</sequence>
<reference evidence="1" key="1">
    <citation type="submission" date="2022-12" db="EMBL/GenBank/DDBJ databases">
        <title>New Phytohabitans aurantiacus sp. RD004123 nov., an actinomycete isolated from soil.</title>
        <authorList>
            <person name="Triningsih D.W."/>
            <person name="Harunari E."/>
            <person name="Igarashi Y."/>
        </authorList>
    </citation>
    <scope>NUCLEOTIDE SEQUENCE</scope>
    <source>
        <strain evidence="1">RD004123</strain>
    </source>
</reference>
<proteinExistence type="predicted"/>
<evidence type="ECO:0000313" key="2">
    <source>
        <dbReference type="Proteomes" id="UP001144280"/>
    </source>
</evidence>
<comment type="caution">
    <text evidence="1">The sequence shown here is derived from an EMBL/GenBank/DDBJ whole genome shotgun (WGS) entry which is preliminary data.</text>
</comment>
<evidence type="ECO:0008006" key="3">
    <source>
        <dbReference type="Google" id="ProtNLM"/>
    </source>
</evidence>